<name>A0AAV4I712_9GAST</name>
<evidence type="ECO:0000313" key="2">
    <source>
        <dbReference type="EMBL" id="GFS05705.1"/>
    </source>
</evidence>
<comment type="caution">
    <text evidence="2">The sequence shown here is derived from an EMBL/GenBank/DDBJ whole genome shotgun (WGS) entry which is preliminary data.</text>
</comment>
<feature type="compositionally biased region" description="Polar residues" evidence="1">
    <location>
        <begin position="109"/>
        <end position="124"/>
    </location>
</feature>
<reference evidence="2 3" key="1">
    <citation type="journal article" date="2021" name="Elife">
        <title>Chloroplast acquisition without the gene transfer in kleptoplastic sea slugs, Plakobranchus ocellatus.</title>
        <authorList>
            <person name="Maeda T."/>
            <person name="Takahashi S."/>
            <person name="Yoshida T."/>
            <person name="Shimamura S."/>
            <person name="Takaki Y."/>
            <person name="Nagai Y."/>
            <person name="Toyoda A."/>
            <person name="Suzuki Y."/>
            <person name="Arimoto A."/>
            <person name="Ishii H."/>
            <person name="Satoh N."/>
            <person name="Nishiyama T."/>
            <person name="Hasebe M."/>
            <person name="Maruyama T."/>
            <person name="Minagawa J."/>
            <person name="Obokata J."/>
            <person name="Shigenobu S."/>
        </authorList>
    </citation>
    <scope>NUCLEOTIDE SEQUENCE [LARGE SCALE GENOMIC DNA]</scope>
</reference>
<dbReference type="Proteomes" id="UP000762676">
    <property type="component" value="Unassembled WGS sequence"/>
</dbReference>
<sequence>MAFFPSRQVPCSSSRAEAKSLPGQQIFGHLQGKTRDPIAARFTSPRFRVDIHTSPIPRHRQRRNNRKMLSVQESPSPGDTDEAANDDKAVRPGITQNQPLVFHQRDSHSLQSGSKHAHQATQAGTMDEGNMSPCPVCRRIQKRSGGFYSSNIIILS</sequence>
<evidence type="ECO:0000313" key="3">
    <source>
        <dbReference type="Proteomes" id="UP000762676"/>
    </source>
</evidence>
<protein>
    <submittedName>
        <fullName evidence="2">Uncharacterized protein</fullName>
    </submittedName>
</protein>
<gene>
    <name evidence="2" type="ORF">ElyMa_001206900</name>
</gene>
<keyword evidence="3" id="KW-1185">Reference proteome</keyword>
<evidence type="ECO:0000256" key="1">
    <source>
        <dbReference type="SAM" id="MobiDB-lite"/>
    </source>
</evidence>
<dbReference type="EMBL" id="BMAT01002374">
    <property type="protein sequence ID" value="GFS05705.1"/>
    <property type="molecule type" value="Genomic_DNA"/>
</dbReference>
<dbReference type="AlphaFoldDB" id="A0AAV4I712"/>
<feature type="region of interest" description="Disordered" evidence="1">
    <location>
        <begin position="1"/>
        <end position="132"/>
    </location>
</feature>
<accession>A0AAV4I712</accession>
<proteinExistence type="predicted"/>
<organism evidence="2 3">
    <name type="scientific">Elysia marginata</name>
    <dbReference type="NCBI Taxonomy" id="1093978"/>
    <lineage>
        <taxon>Eukaryota</taxon>
        <taxon>Metazoa</taxon>
        <taxon>Spiralia</taxon>
        <taxon>Lophotrochozoa</taxon>
        <taxon>Mollusca</taxon>
        <taxon>Gastropoda</taxon>
        <taxon>Heterobranchia</taxon>
        <taxon>Euthyneura</taxon>
        <taxon>Panpulmonata</taxon>
        <taxon>Sacoglossa</taxon>
        <taxon>Placobranchoidea</taxon>
        <taxon>Plakobranchidae</taxon>
        <taxon>Elysia</taxon>
    </lineage>
</organism>
<feature type="compositionally biased region" description="Basic residues" evidence="1">
    <location>
        <begin position="57"/>
        <end position="66"/>
    </location>
</feature>